<gene>
    <name evidence="2" type="ORF">M9Y10_019602</name>
</gene>
<keyword evidence="3" id="KW-1185">Reference proteome</keyword>
<dbReference type="InterPro" id="IPR011705">
    <property type="entry name" value="BACK"/>
</dbReference>
<dbReference type="Gene3D" id="1.25.40.420">
    <property type="match status" value="1"/>
</dbReference>
<evidence type="ECO:0000313" key="2">
    <source>
        <dbReference type="EMBL" id="KAK8847027.1"/>
    </source>
</evidence>
<dbReference type="Proteomes" id="UP001470230">
    <property type="component" value="Unassembled WGS sequence"/>
</dbReference>
<evidence type="ECO:0000313" key="3">
    <source>
        <dbReference type="Proteomes" id="UP001470230"/>
    </source>
</evidence>
<comment type="caution">
    <text evidence="2">The sequence shown here is derived from an EMBL/GenBank/DDBJ whole genome shotgun (WGS) entry which is preliminary data.</text>
</comment>
<proteinExistence type="predicted"/>
<name>A0ABR2HGR4_9EUKA</name>
<protein>
    <recommendedName>
        <fullName evidence="1">BACK domain-containing protein</fullName>
    </recommendedName>
</protein>
<dbReference type="EMBL" id="JAPFFF010000028">
    <property type="protein sequence ID" value="KAK8847027.1"/>
    <property type="molecule type" value="Genomic_DNA"/>
</dbReference>
<feature type="domain" description="BACK" evidence="1">
    <location>
        <begin position="143"/>
        <end position="218"/>
    </location>
</feature>
<organism evidence="2 3">
    <name type="scientific">Tritrichomonas musculus</name>
    <dbReference type="NCBI Taxonomy" id="1915356"/>
    <lineage>
        <taxon>Eukaryota</taxon>
        <taxon>Metamonada</taxon>
        <taxon>Parabasalia</taxon>
        <taxon>Tritrichomonadida</taxon>
        <taxon>Tritrichomonadidae</taxon>
        <taxon>Tritrichomonas</taxon>
    </lineage>
</organism>
<reference evidence="2 3" key="1">
    <citation type="submission" date="2024-04" db="EMBL/GenBank/DDBJ databases">
        <title>Tritrichomonas musculus Genome.</title>
        <authorList>
            <person name="Alves-Ferreira E."/>
            <person name="Grigg M."/>
            <person name="Lorenzi H."/>
            <person name="Galac M."/>
        </authorList>
    </citation>
    <scope>NUCLEOTIDE SEQUENCE [LARGE SCALE GENOMIC DNA]</scope>
    <source>
        <strain evidence="2 3">EAF2021</strain>
    </source>
</reference>
<dbReference type="Pfam" id="PF07707">
    <property type="entry name" value="BACK"/>
    <property type="match status" value="1"/>
</dbReference>
<sequence length="319" mass="37065">MTESTKIQLKTEAVLNIPLQNYQQDFCFIVNGEEFRTSFIISDLLSPEICRYHLIDPTMNTFTINTDNQGNFSYILNLVGFTPISIPISQLPFVIEVLRMLNNNSIDLSQLYPILTESNAVEQLLMNENNSAFEPARISEEIKFISSHFSEIFESQKENLKKLQIDTIERIISDESLQLTSEDHLLSFINQLFEESDDNNRQEYSMFYRYVLFSNVSTFGIQEFLNIFDYNNIDSQTWISISSRLKKDVKLEDEQIDSNRYKKISKKKSKKKKDDTKNNSINVPLCSSTGCQSNALALCNVCCRYFCEEHFYAHDCESF</sequence>
<accession>A0ABR2HGR4</accession>
<evidence type="ECO:0000259" key="1">
    <source>
        <dbReference type="Pfam" id="PF07707"/>
    </source>
</evidence>